<feature type="active site" evidence="5">
    <location>
        <position position="443"/>
    </location>
</feature>
<evidence type="ECO:0000313" key="10">
    <source>
        <dbReference type="Proteomes" id="UP000886884"/>
    </source>
</evidence>
<feature type="region of interest" description="Disordered" evidence="6">
    <location>
        <begin position="557"/>
        <end position="578"/>
    </location>
</feature>
<dbReference type="PROSITE" id="PS51786">
    <property type="entry name" value="LON_PROTEOLYTIC"/>
    <property type="match status" value="1"/>
</dbReference>
<dbReference type="InterPro" id="IPR027417">
    <property type="entry name" value="P-loop_NTPase"/>
</dbReference>
<protein>
    <recommendedName>
        <fullName evidence="5">endopeptidase La</fullName>
        <ecNumber evidence="5">3.4.21.53</ecNumber>
    </recommendedName>
</protein>
<dbReference type="GO" id="GO:0005524">
    <property type="term" value="F:ATP binding"/>
    <property type="evidence" value="ECO:0007669"/>
    <property type="project" value="InterPro"/>
</dbReference>
<dbReference type="InterPro" id="IPR020568">
    <property type="entry name" value="Ribosomal_Su5_D2-typ_SF"/>
</dbReference>
<evidence type="ECO:0000256" key="1">
    <source>
        <dbReference type="ARBA" id="ARBA00022670"/>
    </source>
</evidence>
<feature type="domain" description="Lon proteolytic" evidence="8">
    <location>
        <begin position="348"/>
        <end position="531"/>
    </location>
</feature>
<name>A0A9D1TDZ1_9FIRM</name>
<keyword evidence="3 5" id="KW-0720">Serine protease</keyword>
<evidence type="ECO:0000259" key="7">
    <source>
        <dbReference type="PROSITE" id="PS50045"/>
    </source>
</evidence>
<dbReference type="SMART" id="SM00382">
    <property type="entry name" value="AAA"/>
    <property type="match status" value="1"/>
</dbReference>
<reference evidence="9" key="2">
    <citation type="journal article" date="2021" name="PeerJ">
        <title>Extensive microbial diversity within the chicken gut microbiome revealed by metagenomics and culture.</title>
        <authorList>
            <person name="Gilroy R."/>
            <person name="Ravi A."/>
            <person name="Getino M."/>
            <person name="Pursley I."/>
            <person name="Horton D.L."/>
            <person name="Alikhan N.F."/>
            <person name="Baker D."/>
            <person name="Gharbi K."/>
            <person name="Hall N."/>
            <person name="Watson M."/>
            <person name="Adriaenssens E.M."/>
            <person name="Foster-Nyarko E."/>
            <person name="Jarju S."/>
            <person name="Secka A."/>
            <person name="Antonio M."/>
            <person name="Oren A."/>
            <person name="Chaudhuri R.R."/>
            <person name="La Ragione R."/>
            <person name="Hildebrand F."/>
            <person name="Pallen M.J."/>
        </authorList>
    </citation>
    <scope>NUCLEOTIDE SEQUENCE</scope>
    <source>
        <strain evidence="9">CHK183-6373</strain>
    </source>
</reference>
<dbReference type="Pfam" id="PF01078">
    <property type="entry name" value="Mg_chelatase"/>
    <property type="match status" value="1"/>
</dbReference>
<dbReference type="Pfam" id="PF05362">
    <property type="entry name" value="Lon_C"/>
    <property type="match status" value="1"/>
</dbReference>
<evidence type="ECO:0000313" key="9">
    <source>
        <dbReference type="EMBL" id="HIV28347.1"/>
    </source>
</evidence>
<dbReference type="Gene3D" id="3.30.230.10">
    <property type="match status" value="1"/>
</dbReference>
<comment type="similarity">
    <text evidence="5">Belongs to the peptidase S16 family.</text>
</comment>
<dbReference type="GO" id="GO:0004252">
    <property type="term" value="F:serine-type endopeptidase activity"/>
    <property type="evidence" value="ECO:0007669"/>
    <property type="project" value="UniProtKB-UniRule"/>
</dbReference>
<dbReference type="GO" id="GO:0006508">
    <property type="term" value="P:proteolysis"/>
    <property type="evidence" value="ECO:0007669"/>
    <property type="project" value="UniProtKB-KW"/>
</dbReference>
<dbReference type="GO" id="GO:0030163">
    <property type="term" value="P:protein catabolic process"/>
    <property type="evidence" value="ECO:0007669"/>
    <property type="project" value="InterPro"/>
</dbReference>
<dbReference type="EMBL" id="DVOT01000185">
    <property type="protein sequence ID" value="HIV28347.1"/>
    <property type="molecule type" value="Genomic_DNA"/>
</dbReference>
<comment type="catalytic activity">
    <reaction evidence="5">
        <text>Hydrolysis of proteins in presence of ATP.</text>
        <dbReference type="EC" id="3.4.21.53"/>
    </reaction>
</comment>
<dbReference type="GO" id="GO:0004176">
    <property type="term" value="F:ATP-dependent peptidase activity"/>
    <property type="evidence" value="ECO:0007669"/>
    <property type="project" value="UniProtKB-UniRule"/>
</dbReference>
<proteinExistence type="inferred from homology"/>
<dbReference type="Gene3D" id="3.40.50.300">
    <property type="entry name" value="P-loop containing nucleotide triphosphate hydrolases"/>
    <property type="match status" value="2"/>
</dbReference>
<dbReference type="CDD" id="cd00009">
    <property type="entry name" value="AAA"/>
    <property type="match status" value="1"/>
</dbReference>
<dbReference type="InterPro" id="IPR014721">
    <property type="entry name" value="Ribsml_uS5_D2-typ_fold_subgr"/>
</dbReference>
<dbReference type="InterPro" id="IPR000523">
    <property type="entry name" value="Mg_chelatse_chII-like_cat_dom"/>
</dbReference>
<comment type="subunit">
    <text evidence="4">Homohexamer. Organized in a ring with a central cavity.</text>
</comment>
<evidence type="ECO:0000256" key="6">
    <source>
        <dbReference type="SAM" id="MobiDB-lite"/>
    </source>
</evidence>
<sequence length="578" mass="60856">MNIIVLAQLAATLVVGVYFFRQMRAQSAPERAAHSGGKAQAEWKRLNALRRIHLSEPLSEQARPTRLEDIVGQGDAVEALMAVLSGPHPQHVLIYGPPGVGKTCAARLALQAAKRSEGTPFLPDAPFIEMDATCVRFDERAIADPLIGSVHDPIYQGAGQLGASGVPQPKEGAVTRAHGGVLFLDEIGELHPVQMNKLLKVLEDRVVRFESAYYDPNDSATPRWIHDVFHNGMPADFRLVGATTRAPSELPAALRSRCIEIFFRALEPEELATIAQSAAERLGFAISSAEAAHVGRYASNGREAVNMVQMAAAVARRAGRRAIGMQDVQWVVDCGRYAPRHAPGRSSVPGVGVVNGLAVSSAGEGLLLPIEAVCAPGRGRVTIAGIVEEEELSDGRGRKIRRMSMARGAAENAVVLLKNLGYPTEAYDLHLNFPGGAPVDGPSAGVAMAIAMASALANVPVACDIAVTGEISARGRVLPVGGVRAKARAAAKAGLERLILPAANATEALDAPIRACPVSNIKEVFALAMGEAALDAPSQEMAEPFFSQARVPAQKKIAAHAAEEGGAPSEGKEDGVPI</sequence>
<evidence type="ECO:0000256" key="4">
    <source>
        <dbReference type="ARBA" id="ARBA00026070"/>
    </source>
</evidence>
<evidence type="ECO:0000256" key="5">
    <source>
        <dbReference type="PROSITE-ProRule" id="PRU01122"/>
    </source>
</evidence>
<evidence type="ECO:0000256" key="3">
    <source>
        <dbReference type="ARBA" id="ARBA00022825"/>
    </source>
</evidence>
<keyword evidence="2 5" id="KW-0378">Hydrolase</keyword>
<dbReference type="PANTHER" id="PTHR10046">
    <property type="entry name" value="ATP DEPENDENT LON PROTEASE FAMILY MEMBER"/>
    <property type="match status" value="1"/>
</dbReference>
<evidence type="ECO:0000256" key="2">
    <source>
        <dbReference type="ARBA" id="ARBA00022801"/>
    </source>
</evidence>
<feature type="active site" evidence="5">
    <location>
        <position position="486"/>
    </location>
</feature>
<dbReference type="GO" id="GO:0006355">
    <property type="term" value="P:regulation of DNA-templated transcription"/>
    <property type="evidence" value="ECO:0007669"/>
    <property type="project" value="InterPro"/>
</dbReference>
<dbReference type="AlphaFoldDB" id="A0A9D1TDZ1"/>
<reference evidence="9" key="1">
    <citation type="submission" date="2020-10" db="EMBL/GenBank/DDBJ databases">
        <authorList>
            <person name="Gilroy R."/>
        </authorList>
    </citation>
    <scope>NUCLEOTIDE SEQUENCE</scope>
    <source>
        <strain evidence="9">CHK183-6373</strain>
    </source>
</reference>
<dbReference type="InterPro" id="IPR002078">
    <property type="entry name" value="Sigma_54_int"/>
</dbReference>
<dbReference type="SUPFAM" id="SSF52540">
    <property type="entry name" value="P-loop containing nucleoside triphosphate hydrolases"/>
    <property type="match status" value="1"/>
</dbReference>
<gene>
    <name evidence="9" type="ORF">IAA64_10260</name>
</gene>
<dbReference type="PRINTS" id="PR00830">
    <property type="entry name" value="ENDOLAPTASE"/>
</dbReference>
<keyword evidence="1 5" id="KW-0645">Protease</keyword>
<feature type="domain" description="Sigma-54 factor interaction" evidence="7">
    <location>
        <begin position="92"/>
        <end position="264"/>
    </location>
</feature>
<dbReference type="SUPFAM" id="SSF54211">
    <property type="entry name" value="Ribosomal protein S5 domain 2-like"/>
    <property type="match status" value="1"/>
</dbReference>
<dbReference type="PROSITE" id="PS01046">
    <property type="entry name" value="LON_SER"/>
    <property type="match status" value="1"/>
</dbReference>
<comment type="caution">
    <text evidence="9">The sequence shown here is derived from an EMBL/GenBank/DDBJ whole genome shotgun (WGS) entry which is preliminary data.</text>
</comment>
<dbReference type="EC" id="3.4.21.53" evidence="5"/>
<dbReference type="InterPro" id="IPR008268">
    <property type="entry name" value="Peptidase_S16_AS"/>
</dbReference>
<organism evidence="9 10">
    <name type="scientific">Candidatus Ornithocaccomicrobium faecavium</name>
    <dbReference type="NCBI Taxonomy" id="2840890"/>
    <lineage>
        <taxon>Bacteria</taxon>
        <taxon>Bacillati</taxon>
        <taxon>Bacillota</taxon>
        <taxon>Clostridia</taxon>
        <taxon>Candidatus Ornithocaccomicrobium</taxon>
    </lineage>
</organism>
<dbReference type="Proteomes" id="UP000886884">
    <property type="component" value="Unassembled WGS sequence"/>
</dbReference>
<dbReference type="InterPro" id="IPR003593">
    <property type="entry name" value="AAA+_ATPase"/>
</dbReference>
<dbReference type="InterPro" id="IPR008269">
    <property type="entry name" value="Lon_proteolytic"/>
</dbReference>
<accession>A0A9D1TDZ1</accession>
<dbReference type="PROSITE" id="PS50045">
    <property type="entry name" value="SIGMA54_INTERACT_4"/>
    <property type="match status" value="1"/>
</dbReference>
<dbReference type="InterPro" id="IPR027065">
    <property type="entry name" value="Lon_Prtase"/>
</dbReference>
<evidence type="ECO:0000259" key="8">
    <source>
        <dbReference type="PROSITE" id="PS51786"/>
    </source>
</evidence>